<evidence type="ECO:0000313" key="2">
    <source>
        <dbReference type="EMBL" id="KAH3803229.1"/>
    </source>
</evidence>
<proteinExistence type="predicted"/>
<dbReference type="Proteomes" id="UP000828390">
    <property type="component" value="Unassembled WGS sequence"/>
</dbReference>
<keyword evidence="4" id="KW-1185">Reference proteome</keyword>
<reference evidence="2" key="1">
    <citation type="journal article" date="2019" name="bioRxiv">
        <title>The Genome of the Zebra Mussel, Dreissena polymorpha: A Resource for Invasive Species Research.</title>
        <authorList>
            <person name="McCartney M.A."/>
            <person name="Auch B."/>
            <person name="Kono T."/>
            <person name="Mallez S."/>
            <person name="Zhang Y."/>
            <person name="Obille A."/>
            <person name="Becker A."/>
            <person name="Abrahante J.E."/>
            <person name="Garbe J."/>
            <person name="Badalamenti J.P."/>
            <person name="Herman A."/>
            <person name="Mangelson H."/>
            <person name="Liachko I."/>
            <person name="Sullivan S."/>
            <person name="Sone E.D."/>
            <person name="Koren S."/>
            <person name="Silverstein K.A.T."/>
            <person name="Beckman K.B."/>
            <person name="Gohl D.M."/>
        </authorList>
    </citation>
    <scope>NUCLEOTIDE SEQUENCE</scope>
    <source>
        <strain evidence="2">Duluth1</strain>
        <tissue evidence="2">Whole animal</tissue>
    </source>
</reference>
<dbReference type="EMBL" id="JAIWYP010000007">
    <property type="protein sequence ID" value="KAH3803230.1"/>
    <property type="molecule type" value="Genomic_DNA"/>
</dbReference>
<reference evidence="2" key="2">
    <citation type="submission" date="2020-11" db="EMBL/GenBank/DDBJ databases">
        <authorList>
            <person name="McCartney M.A."/>
            <person name="Auch B."/>
            <person name="Kono T."/>
            <person name="Mallez S."/>
            <person name="Becker A."/>
            <person name="Gohl D.M."/>
            <person name="Silverstein K.A.T."/>
            <person name="Koren S."/>
            <person name="Bechman K.B."/>
            <person name="Herman A."/>
            <person name="Abrahante J.E."/>
            <person name="Garbe J."/>
        </authorList>
    </citation>
    <scope>NUCLEOTIDE SEQUENCE</scope>
    <source>
        <strain evidence="2">Duluth1</strain>
        <tissue evidence="2">Whole animal</tissue>
    </source>
</reference>
<name>A0A9D4FPU0_DREPO</name>
<sequence>MWQNFRFWQVKVSVLSCCLQVRLVPQLCIGCSNTASNVSPDELVVKILQG</sequence>
<keyword evidence="1" id="KW-0732">Signal</keyword>
<feature type="signal peptide" evidence="1">
    <location>
        <begin position="1"/>
        <end position="20"/>
    </location>
</feature>
<feature type="chain" id="PRO_5040045451" evidence="1">
    <location>
        <begin position="21"/>
        <end position="50"/>
    </location>
</feature>
<organism evidence="2 4">
    <name type="scientific">Dreissena polymorpha</name>
    <name type="common">Zebra mussel</name>
    <name type="synonym">Mytilus polymorpha</name>
    <dbReference type="NCBI Taxonomy" id="45954"/>
    <lineage>
        <taxon>Eukaryota</taxon>
        <taxon>Metazoa</taxon>
        <taxon>Spiralia</taxon>
        <taxon>Lophotrochozoa</taxon>
        <taxon>Mollusca</taxon>
        <taxon>Bivalvia</taxon>
        <taxon>Autobranchia</taxon>
        <taxon>Heteroconchia</taxon>
        <taxon>Euheterodonta</taxon>
        <taxon>Imparidentia</taxon>
        <taxon>Neoheterodontei</taxon>
        <taxon>Myida</taxon>
        <taxon>Dreissenoidea</taxon>
        <taxon>Dreissenidae</taxon>
        <taxon>Dreissena</taxon>
    </lineage>
</organism>
<comment type="caution">
    <text evidence="2">The sequence shown here is derived from an EMBL/GenBank/DDBJ whole genome shotgun (WGS) entry which is preliminary data.</text>
</comment>
<protein>
    <submittedName>
        <fullName evidence="2">Uncharacterized protein</fullName>
    </submittedName>
</protein>
<evidence type="ECO:0000313" key="3">
    <source>
        <dbReference type="EMBL" id="KAH3803230.1"/>
    </source>
</evidence>
<evidence type="ECO:0000313" key="4">
    <source>
        <dbReference type="Proteomes" id="UP000828390"/>
    </source>
</evidence>
<accession>A0A9D4FPU0</accession>
<dbReference type="AlphaFoldDB" id="A0A9D4FPU0"/>
<evidence type="ECO:0000256" key="1">
    <source>
        <dbReference type="SAM" id="SignalP"/>
    </source>
</evidence>
<gene>
    <name evidence="2" type="ORF">DPMN_156931</name>
    <name evidence="3" type="ORF">DPMN_156932</name>
</gene>
<dbReference type="EMBL" id="JAIWYP010000007">
    <property type="protein sequence ID" value="KAH3803229.1"/>
    <property type="molecule type" value="Genomic_DNA"/>
</dbReference>